<gene>
    <name evidence="1" type="ORF">F7O44_14195</name>
</gene>
<evidence type="ECO:0000313" key="2">
    <source>
        <dbReference type="Proteomes" id="UP000460435"/>
    </source>
</evidence>
<reference evidence="1 2" key="1">
    <citation type="submission" date="2019-11" db="EMBL/GenBank/DDBJ databases">
        <authorList>
            <person name="Li X.-J."/>
            <person name="Feng X.-M."/>
        </authorList>
    </citation>
    <scope>NUCLEOTIDE SEQUENCE [LARGE SCALE GENOMIC DNA]</scope>
    <source>
        <strain evidence="1 2">XMNu-373</strain>
    </source>
</reference>
<dbReference type="Proteomes" id="UP000460435">
    <property type="component" value="Unassembled WGS sequence"/>
</dbReference>
<dbReference type="EMBL" id="WLZY01000004">
    <property type="protein sequence ID" value="NDL58222.1"/>
    <property type="molecule type" value="Genomic_DNA"/>
</dbReference>
<name>A0A7K3M5L8_9ACTN</name>
<organism evidence="1 2">
    <name type="scientific">Phytoactinopolyspora mesophila</name>
    <dbReference type="NCBI Taxonomy" id="2650750"/>
    <lineage>
        <taxon>Bacteria</taxon>
        <taxon>Bacillati</taxon>
        <taxon>Actinomycetota</taxon>
        <taxon>Actinomycetes</taxon>
        <taxon>Jiangellales</taxon>
        <taxon>Jiangellaceae</taxon>
        <taxon>Phytoactinopolyspora</taxon>
    </lineage>
</organism>
<proteinExistence type="predicted"/>
<comment type="caution">
    <text evidence="1">The sequence shown here is derived from an EMBL/GenBank/DDBJ whole genome shotgun (WGS) entry which is preliminary data.</text>
</comment>
<evidence type="ECO:0000313" key="1">
    <source>
        <dbReference type="EMBL" id="NDL58222.1"/>
    </source>
</evidence>
<keyword evidence="2" id="KW-1185">Reference proteome</keyword>
<accession>A0A7K3M5L8</accession>
<sequence>MSFGRRIPQEVPIDPEITAELRAADEEARQEFAQRSFEVLERLRSL</sequence>
<dbReference type="AlphaFoldDB" id="A0A7K3M5L8"/>
<protein>
    <submittedName>
        <fullName evidence="1">Uncharacterized protein</fullName>
    </submittedName>
</protein>
<dbReference type="RefSeq" id="WP_162450897.1">
    <property type="nucleotide sequence ID" value="NZ_WLZY01000004.1"/>
</dbReference>